<comment type="similarity">
    <text evidence="2 7 8">Belongs to the peptidase C12 family.</text>
</comment>
<evidence type="ECO:0000259" key="9">
    <source>
        <dbReference type="PROSITE" id="PS52048"/>
    </source>
</evidence>
<dbReference type="GO" id="GO:0004843">
    <property type="term" value="F:cysteine-type deubiquitinase activity"/>
    <property type="evidence" value="ECO:0007669"/>
    <property type="project" value="UniProtKB-EC"/>
</dbReference>
<comment type="caution">
    <text evidence="10">The sequence shown here is derived from an EMBL/GenBank/DDBJ whole genome shotgun (WGS) entry which is preliminary data.</text>
</comment>
<name>A0A4T0AFI0_AURPU</name>
<dbReference type="InterPro" id="IPR036959">
    <property type="entry name" value="Peptidase_C12_UCH_sf"/>
</dbReference>
<accession>A0A4T0AFI0</accession>
<keyword evidence="6 8" id="KW-0788">Thiol protease</keyword>
<sequence length="120" mass="13292">MAERSYSKCFTPLESDPDIFTTLGHQLGLADHVVFRELFSLDEPCDGKVLAYTLAFPTTPAYDAERVAEELQADTISDQSDIVFLKQTIHNACGLYALLHAACNGHAKDFISKLIDDLQI</sequence>
<evidence type="ECO:0000313" key="10">
    <source>
        <dbReference type="EMBL" id="TIA19091.1"/>
    </source>
</evidence>
<evidence type="ECO:0000256" key="3">
    <source>
        <dbReference type="ARBA" id="ARBA00022670"/>
    </source>
</evidence>
<dbReference type="Gene3D" id="3.40.532.10">
    <property type="entry name" value="Peptidase C12, ubiquitin carboxyl-terminal hydrolase"/>
    <property type="match status" value="1"/>
</dbReference>
<comment type="catalytic activity">
    <reaction evidence="1 8">
        <text>Thiol-dependent hydrolysis of ester, thioester, amide, peptide and isopeptide bonds formed by the C-terminal Gly of ubiquitin (a 76-residue protein attached to proteins as an intracellular targeting signal).</text>
        <dbReference type="EC" id="3.4.19.12"/>
    </reaction>
</comment>
<dbReference type="GO" id="GO:0005737">
    <property type="term" value="C:cytoplasm"/>
    <property type="evidence" value="ECO:0007669"/>
    <property type="project" value="TreeGrafter"/>
</dbReference>
<evidence type="ECO:0000256" key="6">
    <source>
        <dbReference type="ARBA" id="ARBA00022807"/>
    </source>
</evidence>
<dbReference type="SUPFAM" id="SSF54001">
    <property type="entry name" value="Cysteine proteinases"/>
    <property type="match status" value="1"/>
</dbReference>
<protein>
    <recommendedName>
        <fullName evidence="8">Ubiquitin carboxyl-terminal hydrolase</fullName>
        <ecNumber evidence="8">3.4.19.12</ecNumber>
    </recommendedName>
</protein>
<evidence type="ECO:0000256" key="2">
    <source>
        <dbReference type="ARBA" id="ARBA00009326"/>
    </source>
</evidence>
<dbReference type="GO" id="GO:0006511">
    <property type="term" value="P:ubiquitin-dependent protein catabolic process"/>
    <property type="evidence" value="ECO:0007669"/>
    <property type="project" value="UniProtKB-UniRule"/>
</dbReference>
<keyword evidence="4 8" id="KW-0833">Ubl conjugation pathway</keyword>
<evidence type="ECO:0000256" key="1">
    <source>
        <dbReference type="ARBA" id="ARBA00000707"/>
    </source>
</evidence>
<evidence type="ECO:0000313" key="11">
    <source>
        <dbReference type="Proteomes" id="UP000304947"/>
    </source>
</evidence>
<gene>
    <name evidence="10" type="ORF">D6C83_08199</name>
</gene>
<organism evidence="10 11">
    <name type="scientific">Aureobasidium pullulans</name>
    <name type="common">Black yeast</name>
    <name type="synonym">Pullularia pullulans</name>
    <dbReference type="NCBI Taxonomy" id="5580"/>
    <lineage>
        <taxon>Eukaryota</taxon>
        <taxon>Fungi</taxon>
        <taxon>Dikarya</taxon>
        <taxon>Ascomycota</taxon>
        <taxon>Pezizomycotina</taxon>
        <taxon>Dothideomycetes</taxon>
        <taxon>Dothideomycetidae</taxon>
        <taxon>Dothideales</taxon>
        <taxon>Saccotheciaceae</taxon>
        <taxon>Aureobasidium</taxon>
    </lineage>
</organism>
<keyword evidence="3 8" id="KW-0645">Protease</keyword>
<comment type="caution">
    <text evidence="7">Lacks conserved residue(s) required for the propagation of feature annotation.</text>
</comment>
<evidence type="ECO:0000256" key="4">
    <source>
        <dbReference type="ARBA" id="ARBA00022786"/>
    </source>
</evidence>
<dbReference type="EMBL" id="QZBU01003973">
    <property type="protein sequence ID" value="TIA19091.1"/>
    <property type="molecule type" value="Genomic_DNA"/>
</dbReference>
<dbReference type="PRINTS" id="PR00707">
    <property type="entry name" value="UBCTHYDRLASE"/>
</dbReference>
<evidence type="ECO:0000256" key="7">
    <source>
        <dbReference type="PROSITE-ProRule" id="PRU01393"/>
    </source>
</evidence>
<reference evidence="10 11" key="1">
    <citation type="submission" date="2018-10" db="EMBL/GenBank/DDBJ databases">
        <title>Fifty Aureobasidium pullulans genomes reveal a recombining polyextremotolerant generalist.</title>
        <authorList>
            <person name="Gostincar C."/>
            <person name="Turk M."/>
            <person name="Zajc J."/>
            <person name="Gunde-Cimerman N."/>
        </authorList>
    </citation>
    <scope>NUCLEOTIDE SEQUENCE [LARGE SCALE GENOMIC DNA]</scope>
    <source>
        <strain evidence="10 11">EXF-3380</strain>
    </source>
</reference>
<dbReference type="PANTHER" id="PTHR10589:SF17">
    <property type="entry name" value="UBIQUITIN CARBOXYL-TERMINAL HYDROLASE"/>
    <property type="match status" value="1"/>
</dbReference>
<dbReference type="Proteomes" id="UP000304947">
    <property type="component" value="Unassembled WGS sequence"/>
</dbReference>
<dbReference type="Pfam" id="PF01088">
    <property type="entry name" value="Peptidase_C12"/>
    <property type="match status" value="1"/>
</dbReference>
<keyword evidence="5 8" id="KW-0378">Hydrolase</keyword>
<dbReference type="EC" id="3.4.19.12" evidence="8"/>
<evidence type="ECO:0000256" key="8">
    <source>
        <dbReference type="RuleBase" id="RU361215"/>
    </source>
</evidence>
<dbReference type="InterPro" id="IPR038765">
    <property type="entry name" value="Papain-like_cys_pep_sf"/>
</dbReference>
<dbReference type="PROSITE" id="PS52048">
    <property type="entry name" value="UCH_DOMAIN"/>
    <property type="match status" value="1"/>
</dbReference>
<feature type="domain" description="UCH catalytic" evidence="9">
    <location>
        <begin position="9"/>
        <end position="120"/>
    </location>
</feature>
<dbReference type="PANTHER" id="PTHR10589">
    <property type="entry name" value="UBIQUITIN CARBOXYL-TERMINAL HYDROLASE"/>
    <property type="match status" value="1"/>
</dbReference>
<dbReference type="GO" id="GO:0016579">
    <property type="term" value="P:protein deubiquitination"/>
    <property type="evidence" value="ECO:0007669"/>
    <property type="project" value="TreeGrafter"/>
</dbReference>
<proteinExistence type="inferred from homology"/>
<evidence type="ECO:0000256" key="5">
    <source>
        <dbReference type="ARBA" id="ARBA00022801"/>
    </source>
</evidence>
<dbReference type="InterPro" id="IPR001578">
    <property type="entry name" value="Peptidase_C12_UCH"/>
</dbReference>
<dbReference type="AlphaFoldDB" id="A0A4T0AFI0"/>